<dbReference type="SMART" id="SM00478">
    <property type="entry name" value="ENDO3c"/>
    <property type="match status" value="1"/>
</dbReference>
<evidence type="ECO:0000256" key="14">
    <source>
        <dbReference type="ARBA" id="ARBA00023295"/>
    </source>
</evidence>
<dbReference type="Gene3D" id="3.90.79.10">
    <property type="entry name" value="Nucleoside Triphosphate Pyrophosphohydrolase"/>
    <property type="match status" value="1"/>
</dbReference>
<dbReference type="GO" id="GO:0035485">
    <property type="term" value="F:adenine/guanine mispair binding"/>
    <property type="evidence" value="ECO:0007669"/>
    <property type="project" value="TreeGrafter"/>
</dbReference>
<dbReference type="InterPro" id="IPR000445">
    <property type="entry name" value="HhH_motif"/>
</dbReference>
<comment type="caution">
    <text evidence="16">The sequence shown here is derived from an EMBL/GenBank/DDBJ whole genome shotgun (WGS) entry which is preliminary data.</text>
</comment>
<comment type="cofactor">
    <cofactor evidence="2">
        <name>[4Fe-4S] cluster</name>
        <dbReference type="ChEBI" id="CHEBI:49883"/>
    </cofactor>
</comment>
<keyword evidence="10" id="KW-0378">Hydrolase</keyword>
<gene>
    <name evidence="16" type="primary">mutY</name>
    <name evidence="16" type="ORF">F4X14_06980</name>
</gene>
<dbReference type="PROSITE" id="PS51462">
    <property type="entry name" value="NUDIX"/>
    <property type="match status" value="1"/>
</dbReference>
<keyword evidence="7" id="KW-0004">4Fe-4S</keyword>
<reference evidence="16" key="1">
    <citation type="submission" date="2019-09" db="EMBL/GenBank/DDBJ databases">
        <title>Characterisation of the sponge microbiome using genome-centric metagenomics.</title>
        <authorList>
            <person name="Engelberts J.P."/>
            <person name="Robbins S.J."/>
            <person name="De Goeij J.M."/>
            <person name="Aranda M."/>
            <person name="Bell S.C."/>
            <person name="Webster N.S."/>
        </authorList>
    </citation>
    <scope>NUCLEOTIDE SEQUENCE</scope>
    <source>
        <strain evidence="16">SB0661_bin_32</strain>
    </source>
</reference>
<dbReference type="InterPro" id="IPR004035">
    <property type="entry name" value="Endouclease-III_FeS-bd_BS"/>
</dbReference>
<evidence type="ECO:0000256" key="7">
    <source>
        <dbReference type="ARBA" id="ARBA00022485"/>
    </source>
</evidence>
<dbReference type="CDD" id="cd00056">
    <property type="entry name" value="ENDO3c"/>
    <property type="match status" value="1"/>
</dbReference>
<keyword evidence="11" id="KW-0408">Iron</keyword>
<dbReference type="GO" id="GO:0006284">
    <property type="term" value="P:base-excision repair"/>
    <property type="evidence" value="ECO:0007669"/>
    <property type="project" value="InterPro"/>
</dbReference>
<dbReference type="Pfam" id="PF00730">
    <property type="entry name" value="HhH-GPD"/>
    <property type="match status" value="1"/>
</dbReference>
<dbReference type="Pfam" id="PF14815">
    <property type="entry name" value="NUDIX_4"/>
    <property type="match status" value="1"/>
</dbReference>
<evidence type="ECO:0000256" key="11">
    <source>
        <dbReference type="ARBA" id="ARBA00023004"/>
    </source>
</evidence>
<dbReference type="Pfam" id="PF00633">
    <property type="entry name" value="HHH"/>
    <property type="match status" value="1"/>
</dbReference>
<keyword evidence="9" id="KW-0227">DNA damage</keyword>
<dbReference type="GO" id="GO:0051539">
    <property type="term" value="F:4 iron, 4 sulfur cluster binding"/>
    <property type="evidence" value="ECO:0007669"/>
    <property type="project" value="UniProtKB-KW"/>
</dbReference>
<dbReference type="NCBIfam" id="TIGR01084">
    <property type="entry name" value="mutY"/>
    <property type="match status" value="1"/>
</dbReference>
<keyword evidence="12" id="KW-0411">Iron-sulfur</keyword>
<evidence type="ECO:0000256" key="9">
    <source>
        <dbReference type="ARBA" id="ARBA00022763"/>
    </source>
</evidence>
<dbReference type="FunFam" id="1.10.340.30:FF:000002">
    <property type="entry name" value="Adenine DNA glycosylase"/>
    <property type="match status" value="1"/>
</dbReference>
<keyword evidence="14" id="KW-0326">Glycosidase</keyword>
<keyword evidence="8" id="KW-0479">Metal-binding</keyword>
<evidence type="ECO:0000256" key="12">
    <source>
        <dbReference type="ARBA" id="ARBA00023014"/>
    </source>
</evidence>
<dbReference type="Gene3D" id="1.10.340.30">
    <property type="entry name" value="Hypothetical protein, domain 2"/>
    <property type="match status" value="1"/>
</dbReference>
<sequence length="367" mass="41155">MHQQIADRLTAWHAENLRDLPWRRNPAGARDAYAVWISEVMAQQTRLSVVVDYFNRWMARFPTVERLANSDQQEVLKLWEGLGYYSRARNLHRAAQIIMAEFGGRLPRTRRELLMLPGIGEYTAGAILSLSFGLPEPVLDGNAKRVISRLWDIDEKIDLPATERRLWNLSRRMVEAAALPGAMNEGLMELGALLCRRRNPLCGACPLRPCCLARERGVQNERPVRSPGKKTPHVEVAAAVIWEGVRGGSRLLISKRPEKGLLGGMWSFPNGARDAADKDLPASLERAVRQGLGVAITVGEQVTTVDHAFTHFRMTLAAFHARIHTGIPRALGVADWCWTTLDEIDRFPCPVPDRKIIGALRDQEENA</sequence>
<dbReference type="GO" id="GO:0032357">
    <property type="term" value="F:oxidized purine DNA binding"/>
    <property type="evidence" value="ECO:0007669"/>
    <property type="project" value="TreeGrafter"/>
</dbReference>
<organism evidence="16">
    <name type="scientific">Caldilineaceae bacterium SB0661_bin_32</name>
    <dbReference type="NCBI Taxonomy" id="2605255"/>
    <lineage>
        <taxon>Bacteria</taxon>
        <taxon>Bacillati</taxon>
        <taxon>Chloroflexota</taxon>
        <taxon>Caldilineae</taxon>
        <taxon>Caldilineales</taxon>
        <taxon>Caldilineaceae</taxon>
    </lineage>
</organism>
<feature type="domain" description="Nudix hydrolase" evidence="15">
    <location>
        <begin position="232"/>
        <end position="364"/>
    </location>
</feature>
<dbReference type="InterPro" id="IPR015797">
    <property type="entry name" value="NUDIX_hydrolase-like_dom_sf"/>
</dbReference>
<dbReference type="InterPro" id="IPR004036">
    <property type="entry name" value="Endonuclease-III-like_CS2"/>
</dbReference>
<dbReference type="AlphaFoldDB" id="A0A6B1D541"/>
<evidence type="ECO:0000256" key="10">
    <source>
        <dbReference type="ARBA" id="ARBA00022801"/>
    </source>
</evidence>
<evidence type="ECO:0000256" key="5">
    <source>
        <dbReference type="ARBA" id="ARBA00012045"/>
    </source>
</evidence>
<dbReference type="PANTHER" id="PTHR42944:SF1">
    <property type="entry name" value="ADENINE DNA GLYCOSYLASE"/>
    <property type="match status" value="1"/>
</dbReference>
<keyword evidence="13" id="KW-0234">DNA repair</keyword>
<dbReference type="GO" id="GO:0034039">
    <property type="term" value="F:8-oxo-7,8-dihydroguanine DNA N-glycosylase activity"/>
    <property type="evidence" value="ECO:0007669"/>
    <property type="project" value="TreeGrafter"/>
</dbReference>
<comment type="function">
    <text evidence="3">Adenine glycosylase active on G-A mispairs. MutY also corrects error-prone DNA synthesis past GO lesions which are due to the oxidatively damaged form of guanine: 7,8-dihydro-8-oxoguanine (8-oxo-dGTP).</text>
</comment>
<dbReference type="InterPro" id="IPR029119">
    <property type="entry name" value="MutY_C"/>
</dbReference>
<dbReference type="InterPro" id="IPR003265">
    <property type="entry name" value="HhH-GPD_domain"/>
</dbReference>
<dbReference type="InterPro" id="IPR000086">
    <property type="entry name" value="NUDIX_hydrolase_dom"/>
</dbReference>
<dbReference type="SUPFAM" id="SSF48150">
    <property type="entry name" value="DNA-glycosylase"/>
    <property type="match status" value="1"/>
</dbReference>
<evidence type="ECO:0000256" key="2">
    <source>
        <dbReference type="ARBA" id="ARBA00001966"/>
    </source>
</evidence>
<dbReference type="PROSITE" id="PS01155">
    <property type="entry name" value="ENDONUCLEASE_III_2"/>
    <property type="match status" value="1"/>
</dbReference>
<dbReference type="InterPro" id="IPR011257">
    <property type="entry name" value="DNA_glycosylase"/>
</dbReference>
<dbReference type="InterPro" id="IPR005760">
    <property type="entry name" value="A/G_AdeGlyc_MutY"/>
</dbReference>
<comment type="similarity">
    <text evidence="4">Belongs to the Nth/MutY family.</text>
</comment>
<comment type="catalytic activity">
    <reaction evidence="1">
        <text>Hydrolyzes free adenine bases from 7,8-dihydro-8-oxoguanine:adenine mismatched double-stranded DNA, leaving an apurinic site.</text>
        <dbReference type="EC" id="3.2.2.31"/>
    </reaction>
</comment>
<name>A0A6B1D541_9CHLR</name>
<dbReference type="Gene3D" id="1.10.1670.10">
    <property type="entry name" value="Helix-hairpin-Helix base-excision DNA repair enzymes (C-terminal)"/>
    <property type="match status" value="1"/>
</dbReference>
<evidence type="ECO:0000259" key="15">
    <source>
        <dbReference type="PROSITE" id="PS51462"/>
    </source>
</evidence>
<dbReference type="GO" id="GO:0000701">
    <property type="term" value="F:purine-specific mismatch base pair DNA N-glycosylase activity"/>
    <property type="evidence" value="ECO:0007669"/>
    <property type="project" value="UniProtKB-EC"/>
</dbReference>
<protein>
    <recommendedName>
        <fullName evidence="6">Adenine DNA glycosylase</fullName>
        <ecNumber evidence="5">3.2.2.31</ecNumber>
    </recommendedName>
</protein>
<evidence type="ECO:0000256" key="6">
    <source>
        <dbReference type="ARBA" id="ARBA00022023"/>
    </source>
</evidence>
<dbReference type="EC" id="3.2.2.31" evidence="5"/>
<dbReference type="SUPFAM" id="SSF55811">
    <property type="entry name" value="Nudix"/>
    <property type="match status" value="1"/>
</dbReference>
<dbReference type="PROSITE" id="PS00764">
    <property type="entry name" value="ENDONUCLEASE_III_1"/>
    <property type="match status" value="1"/>
</dbReference>
<evidence type="ECO:0000256" key="1">
    <source>
        <dbReference type="ARBA" id="ARBA00000843"/>
    </source>
</evidence>
<dbReference type="GO" id="GO:0006298">
    <property type="term" value="P:mismatch repair"/>
    <property type="evidence" value="ECO:0007669"/>
    <property type="project" value="TreeGrafter"/>
</dbReference>
<dbReference type="InterPro" id="IPR023170">
    <property type="entry name" value="HhH_base_excis_C"/>
</dbReference>
<evidence type="ECO:0000256" key="3">
    <source>
        <dbReference type="ARBA" id="ARBA00002933"/>
    </source>
</evidence>
<dbReference type="EMBL" id="VXMH01000031">
    <property type="protein sequence ID" value="MYC94698.1"/>
    <property type="molecule type" value="Genomic_DNA"/>
</dbReference>
<accession>A0A6B1D541</accession>
<proteinExistence type="inferred from homology"/>
<evidence type="ECO:0000313" key="16">
    <source>
        <dbReference type="EMBL" id="MYC94698.1"/>
    </source>
</evidence>
<dbReference type="PANTHER" id="PTHR42944">
    <property type="entry name" value="ADENINE DNA GLYCOSYLASE"/>
    <property type="match status" value="1"/>
</dbReference>
<evidence type="ECO:0000256" key="8">
    <source>
        <dbReference type="ARBA" id="ARBA00022723"/>
    </source>
</evidence>
<evidence type="ECO:0000256" key="13">
    <source>
        <dbReference type="ARBA" id="ARBA00023204"/>
    </source>
</evidence>
<dbReference type="InterPro" id="IPR044298">
    <property type="entry name" value="MIG/MutY"/>
</dbReference>
<evidence type="ECO:0000256" key="4">
    <source>
        <dbReference type="ARBA" id="ARBA00008343"/>
    </source>
</evidence>
<dbReference type="GO" id="GO:0046872">
    <property type="term" value="F:metal ion binding"/>
    <property type="evidence" value="ECO:0007669"/>
    <property type="project" value="UniProtKB-KW"/>
</dbReference>